<evidence type="ECO:0000313" key="2">
    <source>
        <dbReference type="EMBL" id="OAF67905.1"/>
    </source>
</evidence>
<keyword evidence="1" id="KW-0880">Kelch repeat</keyword>
<organism evidence="2 3">
    <name type="scientific">Intoshia linei</name>
    <dbReference type="NCBI Taxonomy" id="1819745"/>
    <lineage>
        <taxon>Eukaryota</taxon>
        <taxon>Metazoa</taxon>
        <taxon>Spiralia</taxon>
        <taxon>Lophotrochozoa</taxon>
        <taxon>Mesozoa</taxon>
        <taxon>Orthonectida</taxon>
        <taxon>Rhopaluridae</taxon>
        <taxon>Intoshia</taxon>
    </lineage>
</organism>
<dbReference type="Pfam" id="PF01344">
    <property type="entry name" value="Kelch_1"/>
    <property type="match status" value="1"/>
</dbReference>
<gene>
    <name evidence="2" type="ORF">A3Q56_04386</name>
</gene>
<dbReference type="EMBL" id="LWCA01000550">
    <property type="protein sequence ID" value="OAF67905.1"/>
    <property type="molecule type" value="Genomic_DNA"/>
</dbReference>
<dbReference type="AlphaFoldDB" id="A0A177B0Y0"/>
<proteinExistence type="predicted"/>
<name>A0A177B0Y0_9BILA</name>
<protein>
    <submittedName>
        <fullName evidence="2">Uncharacterized protein</fullName>
    </submittedName>
</protein>
<keyword evidence="3" id="KW-1185">Reference proteome</keyword>
<dbReference type="InterPro" id="IPR006652">
    <property type="entry name" value="Kelch_1"/>
</dbReference>
<sequence>MTKNCKIIANGTAETYDPNNLNIVSKYFERVGRHTFVESNEVINLIWPCDTNDLKLFIKILKKNGKLKRNEHKLVKKRRKERYPNQVILLMGKWNEKNPSDEIEIYNIYTNVWHSIEGKLFINEKNYILHITD</sequence>
<reference evidence="2 3" key="1">
    <citation type="submission" date="2016-04" db="EMBL/GenBank/DDBJ databases">
        <title>The genome of Intoshia linei affirms orthonectids as highly simplified spiralians.</title>
        <authorList>
            <person name="Mikhailov K.V."/>
            <person name="Slusarev G.S."/>
            <person name="Nikitin M.A."/>
            <person name="Logacheva M.D."/>
            <person name="Penin A."/>
            <person name="Aleoshin V."/>
            <person name="Panchin Y.V."/>
        </authorList>
    </citation>
    <scope>NUCLEOTIDE SEQUENCE [LARGE SCALE GENOMIC DNA]</scope>
    <source>
        <strain evidence="2">Intl2013</strain>
        <tissue evidence="2">Whole animal</tissue>
    </source>
</reference>
<accession>A0A177B0Y0</accession>
<dbReference type="Proteomes" id="UP000078046">
    <property type="component" value="Unassembled WGS sequence"/>
</dbReference>
<comment type="caution">
    <text evidence="2">The sequence shown here is derived from an EMBL/GenBank/DDBJ whole genome shotgun (WGS) entry which is preliminary data.</text>
</comment>
<evidence type="ECO:0000256" key="1">
    <source>
        <dbReference type="ARBA" id="ARBA00022441"/>
    </source>
</evidence>
<evidence type="ECO:0000313" key="3">
    <source>
        <dbReference type="Proteomes" id="UP000078046"/>
    </source>
</evidence>